<evidence type="ECO:0000256" key="1">
    <source>
        <dbReference type="ARBA" id="ARBA00022729"/>
    </source>
</evidence>
<dbReference type="InterPro" id="IPR008929">
    <property type="entry name" value="Chondroitin_lyas"/>
</dbReference>
<dbReference type="Pfam" id="PF05426">
    <property type="entry name" value="Alginate_lyase"/>
    <property type="match status" value="1"/>
</dbReference>
<feature type="domain" description="Alginate lyase" evidence="3">
    <location>
        <begin position="238"/>
        <end position="432"/>
    </location>
</feature>
<evidence type="ECO:0000256" key="2">
    <source>
        <dbReference type="ARBA" id="ARBA00023239"/>
    </source>
</evidence>
<dbReference type="Proteomes" id="UP000247498">
    <property type="component" value="Unassembled WGS sequence"/>
</dbReference>
<proteinExistence type="predicted"/>
<keyword evidence="5" id="KW-1185">Reference proteome</keyword>
<reference evidence="4 5" key="1">
    <citation type="journal article" date="2018" name="Sci. Rep.">
        <title>Raphidocelis subcapitata (=Pseudokirchneriella subcapitata) provides an insight into genome evolution and environmental adaptations in the Sphaeropleales.</title>
        <authorList>
            <person name="Suzuki S."/>
            <person name="Yamaguchi H."/>
            <person name="Nakajima N."/>
            <person name="Kawachi M."/>
        </authorList>
    </citation>
    <scope>NUCLEOTIDE SEQUENCE [LARGE SCALE GENOMIC DNA]</scope>
    <source>
        <strain evidence="4 5">NIES-35</strain>
    </source>
</reference>
<sequence length="551" mass="57910">MFVGARLCSSHRARAACSRPAVPGAPGALQAAAHSMPPLLLLHSSRLWPALQNPPPALAACQLLLPRPAAASALAQAQAKPQPQACAAAAPSAPPDAFFAALARLRPDDPGWTWNPWDSTPQSEADRASAVRLTCPDFEFVHPGTVAPPELTAALPLVKAKGPAAARASVAALEAWAGPDLGRPAAAAGAVFVAYNPAPHDKARMTPEMIKAFEQLSSEAAAAAAAGAAGHEFSDSEARRALNHTLTWLATGRKAHADKAVEILDAWAGAARSFGPRHANGPLEAAWGLALMARAAELLKHGGAAAWTPRVERRFRGFVETLLLPMLRRYDSYPRAYTAGNEAGTNWAGSIIEARLQYAIFREDLEELEGCARRAAAWLGTYLAADGVTDETVNRDFMHGQFGIAGLVGAASLLYHQTRGAVDLFSYASPLQRAPASASASAAASAPALPPLAAAVELHAAALLGKAPPPLAGAELRYIQSPPTRNDFKDANFEAALHHYTRVKGLQLPNTEAILRQWRPEALVLHWGMGTLTHWGADCARQPGGQGCGDA</sequence>
<dbReference type="Gene3D" id="1.50.10.100">
    <property type="entry name" value="Chondroitin AC/alginate lyase"/>
    <property type="match status" value="1"/>
</dbReference>
<dbReference type="AlphaFoldDB" id="A0A2V0PBI2"/>
<keyword evidence="2" id="KW-0456">Lyase</keyword>
<evidence type="ECO:0000313" key="4">
    <source>
        <dbReference type="EMBL" id="GBF94527.1"/>
    </source>
</evidence>
<evidence type="ECO:0000259" key="3">
    <source>
        <dbReference type="Pfam" id="PF05426"/>
    </source>
</evidence>
<dbReference type="SUPFAM" id="SSF48230">
    <property type="entry name" value="Chondroitin AC/alginate lyase"/>
    <property type="match status" value="1"/>
</dbReference>
<dbReference type="InterPro" id="IPR008397">
    <property type="entry name" value="Alginate_lyase_dom"/>
</dbReference>
<dbReference type="EMBL" id="BDRX01000052">
    <property type="protein sequence ID" value="GBF94527.1"/>
    <property type="molecule type" value="Genomic_DNA"/>
</dbReference>
<gene>
    <name evidence="4" type="ORF">Rsub_07061</name>
</gene>
<dbReference type="OrthoDB" id="526316at2759"/>
<dbReference type="InParanoid" id="A0A2V0PBI2"/>
<evidence type="ECO:0000313" key="5">
    <source>
        <dbReference type="Proteomes" id="UP000247498"/>
    </source>
</evidence>
<name>A0A2V0PBI2_9CHLO</name>
<organism evidence="4 5">
    <name type="scientific">Raphidocelis subcapitata</name>
    <dbReference type="NCBI Taxonomy" id="307507"/>
    <lineage>
        <taxon>Eukaryota</taxon>
        <taxon>Viridiplantae</taxon>
        <taxon>Chlorophyta</taxon>
        <taxon>core chlorophytes</taxon>
        <taxon>Chlorophyceae</taxon>
        <taxon>CS clade</taxon>
        <taxon>Sphaeropleales</taxon>
        <taxon>Selenastraceae</taxon>
        <taxon>Raphidocelis</taxon>
    </lineage>
</organism>
<dbReference type="STRING" id="307507.A0A2V0PBI2"/>
<accession>A0A2V0PBI2</accession>
<comment type="caution">
    <text evidence="4">The sequence shown here is derived from an EMBL/GenBank/DDBJ whole genome shotgun (WGS) entry which is preliminary data.</text>
</comment>
<protein>
    <recommendedName>
        <fullName evidence="3">Alginate lyase domain-containing protein</fullName>
    </recommendedName>
</protein>
<dbReference type="GO" id="GO:0016829">
    <property type="term" value="F:lyase activity"/>
    <property type="evidence" value="ECO:0007669"/>
    <property type="project" value="UniProtKB-KW"/>
</dbReference>
<keyword evidence="1" id="KW-0732">Signal</keyword>